<gene>
    <name evidence="3" type="ORF">MENT_LOCUS16388</name>
</gene>
<sequence length="481" mass="56390">MIILLFLIIFGIIPISNLATQTNTNENKFFLSNPGSSSYTDISSKSKSSLNPNASEYIPANEQQSIHRQLSIPLELSLGQLTLSMDDSLNKCFVENPFNFPFFLGQNLWENYNFSENITEEDKNLNENFNSEWVTNKITNHFDKFGWPEEEKILTKTKKYMLSINLLAEKVNWIFESLDSSNLTKESQPDFGHLDNKEMIKTVLLLEEYAKCVSKWNNKAILSLTGPIFVIPEFFTEDRGRVKGYTFNNSIKQPPITQFYQVIFIKYENKKYCADIIFTEAKTKIETIFDTNKEAYCGKSSIDNWEYKNYVKDSKLMEQMFENKLRFLEWYIGFELIELINAAGIEGISDLGSFLQGGFLPIIEICTEDQLFKNVNELNKESEFSDLKSNQHLSFSKTFLPTFSNKFRNFENIKKENTVKYSKSNIRIYKDYILSFNRRRRIPNWVLEVLTMEKSALYEIRSVIVFFHYFFPLLFSFLNYK</sequence>
<keyword evidence="1" id="KW-0472">Membrane</keyword>
<organism evidence="3 4">
    <name type="scientific">Meloidogyne enterolobii</name>
    <name type="common">Root-knot nematode worm</name>
    <name type="synonym">Meloidogyne mayaguensis</name>
    <dbReference type="NCBI Taxonomy" id="390850"/>
    <lineage>
        <taxon>Eukaryota</taxon>
        <taxon>Metazoa</taxon>
        <taxon>Ecdysozoa</taxon>
        <taxon>Nematoda</taxon>
        <taxon>Chromadorea</taxon>
        <taxon>Rhabditida</taxon>
        <taxon>Tylenchina</taxon>
        <taxon>Tylenchomorpha</taxon>
        <taxon>Tylenchoidea</taxon>
        <taxon>Meloidogynidae</taxon>
        <taxon>Meloidogyninae</taxon>
        <taxon>Meloidogyne</taxon>
    </lineage>
</organism>
<proteinExistence type="predicted"/>
<keyword evidence="2" id="KW-0732">Signal</keyword>
<feature type="signal peptide" evidence="2">
    <location>
        <begin position="1"/>
        <end position="19"/>
    </location>
</feature>
<keyword evidence="1" id="KW-1133">Transmembrane helix</keyword>
<feature type="transmembrane region" description="Helical" evidence="1">
    <location>
        <begin position="460"/>
        <end position="480"/>
    </location>
</feature>
<protein>
    <submittedName>
        <fullName evidence="3">Uncharacterized protein</fullName>
    </submittedName>
</protein>
<reference evidence="3 4" key="1">
    <citation type="submission" date="2020-08" db="EMBL/GenBank/DDBJ databases">
        <authorList>
            <person name="Koutsovoulos G."/>
            <person name="Danchin GJ E."/>
        </authorList>
    </citation>
    <scope>NUCLEOTIDE SEQUENCE [LARGE SCALE GENOMIC DNA]</scope>
</reference>
<keyword evidence="1" id="KW-0812">Transmembrane</keyword>
<accession>A0A6V7UR90</accession>
<evidence type="ECO:0000313" key="3">
    <source>
        <dbReference type="EMBL" id="CAD2164086.1"/>
    </source>
</evidence>
<comment type="caution">
    <text evidence="3">The sequence shown here is derived from an EMBL/GenBank/DDBJ whole genome shotgun (WGS) entry which is preliminary data.</text>
</comment>
<evidence type="ECO:0000256" key="2">
    <source>
        <dbReference type="SAM" id="SignalP"/>
    </source>
</evidence>
<dbReference type="AlphaFoldDB" id="A0A6V7UR90"/>
<feature type="chain" id="PRO_5027556582" evidence="2">
    <location>
        <begin position="20"/>
        <end position="481"/>
    </location>
</feature>
<evidence type="ECO:0000256" key="1">
    <source>
        <dbReference type="SAM" id="Phobius"/>
    </source>
</evidence>
<dbReference type="EMBL" id="CAJEWN010000101">
    <property type="protein sequence ID" value="CAD2164086.1"/>
    <property type="molecule type" value="Genomic_DNA"/>
</dbReference>
<name>A0A6V7UR90_MELEN</name>
<evidence type="ECO:0000313" key="4">
    <source>
        <dbReference type="Proteomes" id="UP000580250"/>
    </source>
</evidence>
<dbReference type="Proteomes" id="UP000580250">
    <property type="component" value="Unassembled WGS sequence"/>
</dbReference>